<name>A0ABY6LUT7_9ARAC</name>
<feature type="non-terminal residue" evidence="1">
    <location>
        <position position="221"/>
    </location>
</feature>
<gene>
    <name evidence="1" type="ORF">LAZ67_23000461</name>
</gene>
<evidence type="ECO:0000313" key="1">
    <source>
        <dbReference type="EMBL" id="UYV83310.1"/>
    </source>
</evidence>
<dbReference type="Proteomes" id="UP001235939">
    <property type="component" value="Chromosome 23"/>
</dbReference>
<organism evidence="1 2">
    <name type="scientific">Cordylochernes scorpioides</name>
    <dbReference type="NCBI Taxonomy" id="51811"/>
    <lineage>
        <taxon>Eukaryota</taxon>
        <taxon>Metazoa</taxon>
        <taxon>Ecdysozoa</taxon>
        <taxon>Arthropoda</taxon>
        <taxon>Chelicerata</taxon>
        <taxon>Arachnida</taxon>
        <taxon>Pseudoscorpiones</taxon>
        <taxon>Cheliferoidea</taxon>
        <taxon>Chernetidae</taxon>
        <taxon>Cordylochernes</taxon>
    </lineage>
</organism>
<protein>
    <recommendedName>
        <fullName evidence="3">NodB homology domain-containing protein</fullName>
    </recommendedName>
</protein>
<proteinExistence type="predicted"/>
<reference evidence="1 2" key="1">
    <citation type="submission" date="2022-03" db="EMBL/GenBank/DDBJ databases">
        <title>A chromosomal length assembly of Cordylochernes scorpioides.</title>
        <authorList>
            <person name="Zeh D."/>
            <person name="Zeh J."/>
        </authorList>
    </citation>
    <scope>NUCLEOTIDE SEQUENCE [LARGE SCALE GENOMIC DNA]</scope>
    <source>
        <strain evidence="1">IN4F17</strain>
        <tissue evidence="1">Whole Body</tissue>
    </source>
</reference>
<evidence type="ECO:0008006" key="3">
    <source>
        <dbReference type="Google" id="ProtNLM"/>
    </source>
</evidence>
<sequence length="221" mass="24601">MDVKAGLSEKNKEKELKHLKCGHGERFEAVPNMEADAFAADSNMSTDAAPPYPWSGTLAEVYQLGQLKSGFLKRSTPLLTMLLLVRDCLFVRVILLVSQLAFISEGRSPIRHLGTRPIGWELNPQCSAYRPDAISTKQNTVGSIPIPGRFYFCVYHYSSQFILSYFIPKVLEIVDNFSLLHVVYSPQQVGKLPARVVNDLPDLVAHLGDKGGIAIGHHTWH</sequence>
<dbReference type="EMBL" id="CP092885">
    <property type="protein sequence ID" value="UYV83310.1"/>
    <property type="molecule type" value="Genomic_DNA"/>
</dbReference>
<evidence type="ECO:0000313" key="2">
    <source>
        <dbReference type="Proteomes" id="UP001235939"/>
    </source>
</evidence>
<accession>A0ABY6LUT7</accession>
<keyword evidence="2" id="KW-1185">Reference proteome</keyword>